<dbReference type="EMBL" id="KY322437">
    <property type="protein sequence ID" value="AUF82562.1"/>
    <property type="molecule type" value="Genomic_DNA"/>
</dbReference>
<name>A0A2P0VNV3_9VIRU</name>
<keyword evidence="2" id="KW-1185">Reference proteome</keyword>
<proteinExistence type="predicted"/>
<organism evidence="1">
    <name type="scientific">Tetraselmis virus 1</name>
    <dbReference type="NCBI Taxonomy" id="2060617"/>
    <lineage>
        <taxon>Viruses</taxon>
        <taxon>Varidnaviria</taxon>
        <taxon>Bamfordvirae</taxon>
        <taxon>Nucleocytoviricota</taxon>
        <taxon>Megaviricetes</taxon>
        <taxon>Imitervirales</taxon>
        <taxon>Allomimiviridae</taxon>
        <taxon>Oceanusvirus</taxon>
        <taxon>Oceanusvirus kaneohense</taxon>
    </lineage>
</organism>
<gene>
    <name evidence="1" type="ORF">TetV_480</name>
</gene>
<accession>A0A2P0VNV3</accession>
<evidence type="ECO:0000313" key="2">
    <source>
        <dbReference type="Proteomes" id="UP000244773"/>
    </source>
</evidence>
<protein>
    <submittedName>
        <fullName evidence="1">Uncharacterized protein</fullName>
    </submittedName>
</protein>
<dbReference type="Proteomes" id="UP000244773">
    <property type="component" value="Segment"/>
</dbReference>
<sequence>MITSISPISARPSLVVNGRRPQARILKTPCRASFATSFASQFANNVQPILKAGYMGFAIYFTLNWWHYRNLRIQNENPEDDKDAPSDDS</sequence>
<evidence type="ECO:0000313" key="1">
    <source>
        <dbReference type="EMBL" id="AUF82562.1"/>
    </source>
</evidence>
<reference evidence="1" key="1">
    <citation type="journal article" date="2018" name="Virology">
        <title>A giant virus infecting green algae encodes key fermentation genes.</title>
        <authorList>
            <person name="Schvarcz C.R."/>
            <person name="Steward G.F."/>
        </authorList>
    </citation>
    <scope>NUCLEOTIDE SEQUENCE [LARGE SCALE GENOMIC DNA]</scope>
</reference>